<sequence>MGILSSGDQPPAGLRWRAGYVYVTFVVWLGIAVDMLVYSIVVPVMPFQLERLGYDNVSSLTGWLLFGYSAGLALTTFPAAMLSERYNARQWPLLLGIFLLIGSIIMLMEAPTYWVMVVARALQGVGSTMVWVVGLALLCDTTPERITGSKVIIIPLDFSLTPLFVLGQLGFAMSGMSVGFLLGPPIGGVVYKRFGFRGVCIFGIIGAVIDLIARLIVIERKDALEWGFDPQSVILPETPENDLSSTNVQEEDAPGSPQEEAKEGTSTAIEEHNRQASIRSREVAGPHASNEKETNTGVTATAPQLSLLAVLIKLFKSSRAMATVVCFFVHGAVTTAFEPALPVHMKEVWNFDSAKVGLVFVAAVVPTFPASAVAGYLTDKFGAPPIAVTSFLLSIPWWCLLTINNLGLFITSFALEFFFVNATLAPFTAELADVARHIEGIGYAHVYAAFNLAYGMGSTVGPVMGGQIYDGVEEGWSTLCFVNVGWVFFASVVGFFFVGERPLSKRLAGLFIKSRNPNLLCESNVSTSSDKKVET</sequence>
<keyword evidence="2" id="KW-0813">Transport</keyword>
<feature type="transmembrane region" description="Helical" evidence="7">
    <location>
        <begin position="441"/>
        <end position="464"/>
    </location>
</feature>
<feature type="transmembrane region" description="Helical" evidence="7">
    <location>
        <begin position="194"/>
        <end position="217"/>
    </location>
</feature>
<dbReference type="GO" id="GO:0022857">
    <property type="term" value="F:transmembrane transporter activity"/>
    <property type="evidence" value="ECO:0007669"/>
    <property type="project" value="InterPro"/>
</dbReference>
<evidence type="ECO:0000256" key="5">
    <source>
        <dbReference type="ARBA" id="ARBA00023136"/>
    </source>
</evidence>
<evidence type="ECO:0000256" key="2">
    <source>
        <dbReference type="ARBA" id="ARBA00022448"/>
    </source>
</evidence>
<dbReference type="AlphaFoldDB" id="A0AAW0BE88"/>
<dbReference type="InterPro" id="IPR036259">
    <property type="entry name" value="MFS_trans_sf"/>
</dbReference>
<feature type="transmembrane region" description="Helical" evidence="7">
    <location>
        <begin position="61"/>
        <end position="81"/>
    </location>
</feature>
<feature type="transmembrane region" description="Helical" evidence="7">
    <location>
        <begin position="409"/>
        <end position="429"/>
    </location>
</feature>
<protein>
    <recommendedName>
        <fullName evidence="8">Major facilitator superfamily (MFS) profile domain-containing protein</fullName>
    </recommendedName>
</protein>
<accession>A0AAW0BE88</accession>
<keyword evidence="4 7" id="KW-1133">Transmembrane helix</keyword>
<dbReference type="InterPro" id="IPR020846">
    <property type="entry name" value="MFS_dom"/>
</dbReference>
<dbReference type="EMBL" id="JAYKXP010000131">
    <property type="protein sequence ID" value="KAK7024169.1"/>
    <property type="molecule type" value="Genomic_DNA"/>
</dbReference>
<dbReference type="PANTHER" id="PTHR23506">
    <property type="entry name" value="GH10249P"/>
    <property type="match status" value="1"/>
</dbReference>
<keyword evidence="3 7" id="KW-0812">Transmembrane</keyword>
<comment type="subcellular location">
    <subcellularLocation>
        <location evidence="1">Membrane</location>
        <topology evidence="1">Multi-pass membrane protein</topology>
    </subcellularLocation>
</comment>
<feature type="transmembrane region" description="Helical" evidence="7">
    <location>
        <begin position="121"/>
        <end position="139"/>
    </location>
</feature>
<dbReference type="PROSITE" id="PS50850">
    <property type="entry name" value="MFS"/>
    <property type="match status" value="1"/>
</dbReference>
<feature type="transmembrane region" description="Helical" evidence="7">
    <location>
        <begin position="160"/>
        <end position="182"/>
    </location>
</feature>
<feature type="transmembrane region" description="Helical" evidence="7">
    <location>
        <begin position="320"/>
        <end position="337"/>
    </location>
</feature>
<reference evidence="9 10" key="1">
    <citation type="submission" date="2024-01" db="EMBL/GenBank/DDBJ databases">
        <title>A draft genome for a cacao thread blight-causing isolate of Paramarasmius palmivorus.</title>
        <authorList>
            <person name="Baruah I.K."/>
            <person name="Bukari Y."/>
            <person name="Amoako-Attah I."/>
            <person name="Meinhardt L.W."/>
            <person name="Bailey B.A."/>
            <person name="Cohen S.P."/>
        </authorList>
    </citation>
    <scope>NUCLEOTIDE SEQUENCE [LARGE SCALE GENOMIC DNA]</scope>
    <source>
        <strain evidence="9 10">GH-12</strain>
    </source>
</reference>
<dbReference type="CDD" id="cd17325">
    <property type="entry name" value="MFS_MdtG_SLC18_like"/>
    <property type="match status" value="1"/>
</dbReference>
<keyword evidence="10" id="KW-1185">Reference proteome</keyword>
<feature type="domain" description="Major facilitator superfamily (MFS) profile" evidence="8">
    <location>
        <begin position="23"/>
        <end position="502"/>
    </location>
</feature>
<organism evidence="9 10">
    <name type="scientific">Paramarasmius palmivorus</name>
    <dbReference type="NCBI Taxonomy" id="297713"/>
    <lineage>
        <taxon>Eukaryota</taxon>
        <taxon>Fungi</taxon>
        <taxon>Dikarya</taxon>
        <taxon>Basidiomycota</taxon>
        <taxon>Agaricomycotina</taxon>
        <taxon>Agaricomycetes</taxon>
        <taxon>Agaricomycetidae</taxon>
        <taxon>Agaricales</taxon>
        <taxon>Marasmiineae</taxon>
        <taxon>Marasmiaceae</taxon>
        <taxon>Paramarasmius</taxon>
    </lineage>
</organism>
<gene>
    <name evidence="9" type="ORF">VNI00_016547</name>
</gene>
<evidence type="ECO:0000256" key="6">
    <source>
        <dbReference type="SAM" id="MobiDB-lite"/>
    </source>
</evidence>
<dbReference type="Proteomes" id="UP001383192">
    <property type="component" value="Unassembled WGS sequence"/>
</dbReference>
<dbReference type="Gene3D" id="1.20.1250.20">
    <property type="entry name" value="MFS general substrate transporter like domains"/>
    <property type="match status" value="2"/>
</dbReference>
<dbReference type="InterPro" id="IPR050930">
    <property type="entry name" value="MFS_Vesicular_Transporter"/>
</dbReference>
<feature type="transmembrane region" description="Helical" evidence="7">
    <location>
        <begin position="93"/>
        <end position="115"/>
    </location>
</feature>
<evidence type="ECO:0000313" key="9">
    <source>
        <dbReference type="EMBL" id="KAK7024169.1"/>
    </source>
</evidence>
<keyword evidence="5 7" id="KW-0472">Membrane</keyword>
<feature type="transmembrane region" description="Helical" evidence="7">
    <location>
        <begin position="20"/>
        <end position="41"/>
    </location>
</feature>
<evidence type="ECO:0000256" key="1">
    <source>
        <dbReference type="ARBA" id="ARBA00004141"/>
    </source>
</evidence>
<dbReference type="Pfam" id="PF07690">
    <property type="entry name" value="MFS_1"/>
    <property type="match status" value="2"/>
</dbReference>
<proteinExistence type="predicted"/>
<comment type="caution">
    <text evidence="9">The sequence shown here is derived from an EMBL/GenBank/DDBJ whole genome shotgun (WGS) entry which is preliminary data.</text>
</comment>
<evidence type="ECO:0000313" key="10">
    <source>
        <dbReference type="Proteomes" id="UP001383192"/>
    </source>
</evidence>
<feature type="transmembrane region" description="Helical" evidence="7">
    <location>
        <begin position="357"/>
        <end position="378"/>
    </location>
</feature>
<feature type="region of interest" description="Disordered" evidence="6">
    <location>
        <begin position="235"/>
        <end position="296"/>
    </location>
</feature>
<feature type="transmembrane region" description="Helical" evidence="7">
    <location>
        <begin position="476"/>
        <end position="498"/>
    </location>
</feature>
<evidence type="ECO:0000259" key="8">
    <source>
        <dbReference type="PROSITE" id="PS50850"/>
    </source>
</evidence>
<evidence type="ECO:0000256" key="7">
    <source>
        <dbReference type="SAM" id="Phobius"/>
    </source>
</evidence>
<evidence type="ECO:0000256" key="3">
    <source>
        <dbReference type="ARBA" id="ARBA00022692"/>
    </source>
</evidence>
<feature type="compositionally biased region" description="Basic and acidic residues" evidence="6">
    <location>
        <begin position="259"/>
        <end position="294"/>
    </location>
</feature>
<dbReference type="GO" id="GO:0016020">
    <property type="term" value="C:membrane"/>
    <property type="evidence" value="ECO:0007669"/>
    <property type="project" value="UniProtKB-SubCell"/>
</dbReference>
<dbReference type="PANTHER" id="PTHR23506:SF23">
    <property type="entry name" value="GH10249P"/>
    <property type="match status" value="1"/>
</dbReference>
<dbReference type="SUPFAM" id="SSF103473">
    <property type="entry name" value="MFS general substrate transporter"/>
    <property type="match status" value="1"/>
</dbReference>
<evidence type="ECO:0000256" key="4">
    <source>
        <dbReference type="ARBA" id="ARBA00022989"/>
    </source>
</evidence>
<dbReference type="InterPro" id="IPR011701">
    <property type="entry name" value="MFS"/>
</dbReference>
<name>A0AAW0BE88_9AGAR</name>